<comment type="cofactor">
    <cofactor evidence="1">
        <name>FAD</name>
        <dbReference type="ChEBI" id="CHEBI:57692"/>
    </cofactor>
</comment>
<dbReference type="Pfam" id="PF13738">
    <property type="entry name" value="Pyr_redox_3"/>
    <property type="match status" value="1"/>
</dbReference>
<reference evidence="8" key="1">
    <citation type="submission" date="2021-01" db="EMBL/GenBank/DDBJ databases">
        <authorList>
            <person name="Corre E."/>
            <person name="Pelletier E."/>
            <person name="Niang G."/>
            <person name="Scheremetjew M."/>
            <person name="Finn R."/>
            <person name="Kale V."/>
            <person name="Holt S."/>
            <person name="Cochrane G."/>
            <person name="Meng A."/>
            <person name="Brown T."/>
            <person name="Cohen L."/>
        </authorList>
    </citation>
    <scope>NUCLEOTIDE SEQUENCE</scope>
    <source>
        <strain evidence="8">NY070348D</strain>
    </source>
</reference>
<sequence>MENVQTIVVGCGMSGILAGMKLKKAGLDDFVILEKSAQVGGTWSANTYPGICCDVKGCMYLPLHYLPGFVPTRIYSSGAEILEFLKQLVETYGLYTHIQFNCTVASARFDTSSNRWTIETSEGRKYRSKYVIFANGPLSKPKLPDFPGLDTFHGEWCHSARYDHNIKLKGKRVGVVGTGASAIQIVPECAKLAKELVVFQRSAPYCWRRDDGPLAERDVERLTQGDLDYIYKLRNRWNIEADDVFWENYNDEERNDAVRNMYTAYMKSVVKDKGVAEKLIPDYPIGCKRPLISDDYLETFNLKNTRLVADKRGVTKITKDGVVVGDGEQVKVDVLIFATGFETGWIRDCEIHGRKNTLTESYNARGGIHSIFGMCASGFPNLFMILAPQGWTAHANTSESIDVETDWVVHMISGMESTSPPLETVEARPDAEDWWRKECSSKADNSVWTKCASWYVDSSGTPLLYAGKWGSYVALLCSHSQKSFTFSDCAHRSLSAESTDIPPFTVKPYQSFSCKL</sequence>
<evidence type="ECO:0000256" key="1">
    <source>
        <dbReference type="ARBA" id="ARBA00001974"/>
    </source>
</evidence>
<dbReference type="EMBL" id="HBHK01015221">
    <property type="protein sequence ID" value="CAD9687540.1"/>
    <property type="molecule type" value="Transcribed_RNA"/>
</dbReference>
<evidence type="ECO:0008006" key="9">
    <source>
        <dbReference type="Google" id="ProtNLM"/>
    </source>
</evidence>
<evidence type="ECO:0000256" key="2">
    <source>
        <dbReference type="ARBA" id="ARBA00010139"/>
    </source>
</evidence>
<dbReference type="PANTHER" id="PTHR43098:SF2">
    <property type="entry name" value="FAD-BINDING MONOOXYGENASE AUSB-RELATED"/>
    <property type="match status" value="1"/>
</dbReference>
<accession>A0A7S2S2E9</accession>
<dbReference type="InterPro" id="IPR036188">
    <property type="entry name" value="FAD/NAD-bd_sf"/>
</dbReference>
<dbReference type="InterPro" id="IPR050775">
    <property type="entry name" value="FAD-binding_Monooxygenases"/>
</dbReference>
<keyword evidence="5" id="KW-0521">NADP</keyword>
<evidence type="ECO:0000256" key="5">
    <source>
        <dbReference type="ARBA" id="ARBA00022857"/>
    </source>
</evidence>
<comment type="similarity">
    <text evidence="2">Belongs to the FAD-binding monooxygenase family.</text>
</comment>
<keyword evidence="3" id="KW-0285">Flavoprotein</keyword>
<evidence type="ECO:0000313" key="7">
    <source>
        <dbReference type="EMBL" id="CAD9687537.1"/>
    </source>
</evidence>
<gene>
    <name evidence="7" type="ORF">QSP1433_LOCUS9552</name>
    <name evidence="8" type="ORF">QSP1433_LOCUS9553</name>
</gene>
<evidence type="ECO:0000256" key="3">
    <source>
        <dbReference type="ARBA" id="ARBA00022630"/>
    </source>
</evidence>
<dbReference type="Gene3D" id="3.50.50.60">
    <property type="entry name" value="FAD/NAD(P)-binding domain"/>
    <property type="match status" value="2"/>
</dbReference>
<dbReference type="GO" id="GO:0016491">
    <property type="term" value="F:oxidoreductase activity"/>
    <property type="evidence" value="ECO:0007669"/>
    <property type="project" value="UniProtKB-KW"/>
</dbReference>
<dbReference type="PANTHER" id="PTHR43098">
    <property type="entry name" value="L-ORNITHINE N(5)-MONOOXYGENASE-RELATED"/>
    <property type="match status" value="1"/>
</dbReference>
<name>A0A7S2S2E9_9STRA</name>
<dbReference type="AlphaFoldDB" id="A0A7S2S2E9"/>
<evidence type="ECO:0000256" key="4">
    <source>
        <dbReference type="ARBA" id="ARBA00022827"/>
    </source>
</evidence>
<protein>
    <recommendedName>
        <fullName evidence="9">FAD/NAD(P)-binding domain-containing protein</fullName>
    </recommendedName>
</protein>
<keyword evidence="6" id="KW-0560">Oxidoreductase</keyword>
<proteinExistence type="inferred from homology"/>
<keyword evidence="4" id="KW-0274">FAD</keyword>
<dbReference type="SUPFAM" id="SSF51905">
    <property type="entry name" value="FAD/NAD(P)-binding domain"/>
    <property type="match status" value="1"/>
</dbReference>
<organism evidence="8">
    <name type="scientific">Mucochytrium quahogii</name>
    <dbReference type="NCBI Taxonomy" id="96639"/>
    <lineage>
        <taxon>Eukaryota</taxon>
        <taxon>Sar</taxon>
        <taxon>Stramenopiles</taxon>
        <taxon>Bigyra</taxon>
        <taxon>Labyrinthulomycetes</taxon>
        <taxon>Thraustochytrida</taxon>
        <taxon>Thraustochytriidae</taxon>
        <taxon>Mucochytrium</taxon>
    </lineage>
</organism>
<evidence type="ECO:0000313" key="8">
    <source>
        <dbReference type="EMBL" id="CAD9687540.1"/>
    </source>
</evidence>
<dbReference type="EMBL" id="HBHK01015220">
    <property type="protein sequence ID" value="CAD9687537.1"/>
    <property type="molecule type" value="Transcribed_RNA"/>
</dbReference>
<evidence type="ECO:0000256" key="6">
    <source>
        <dbReference type="ARBA" id="ARBA00023002"/>
    </source>
</evidence>